<evidence type="ECO:0000313" key="1">
    <source>
        <dbReference type="EMBL" id="EIE87306.1"/>
    </source>
</evidence>
<dbReference type="Proteomes" id="UP000009138">
    <property type="component" value="Unassembled WGS sequence"/>
</dbReference>
<reference evidence="1 2" key="1">
    <citation type="journal article" date="2009" name="PLoS Genet.">
        <title>Genomic analysis of the basal lineage fungus Rhizopus oryzae reveals a whole-genome duplication.</title>
        <authorList>
            <person name="Ma L.-J."/>
            <person name="Ibrahim A.S."/>
            <person name="Skory C."/>
            <person name="Grabherr M.G."/>
            <person name="Burger G."/>
            <person name="Butler M."/>
            <person name="Elias M."/>
            <person name="Idnurm A."/>
            <person name="Lang B.F."/>
            <person name="Sone T."/>
            <person name="Abe A."/>
            <person name="Calvo S.E."/>
            <person name="Corrochano L.M."/>
            <person name="Engels R."/>
            <person name="Fu J."/>
            <person name="Hansberg W."/>
            <person name="Kim J.-M."/>
            <person name="Kodira C.D."/>
            <person name="Koehrsen M.J."/>
            <person name="Liu B."/>
            <person name="Miranda-Saavedra D."/>
            <person name="O'Leary S."/>
            <person name="Ortiz-Castellanos L."/>
            <person name="Poulter R."/>
            <person name="Rodriguez-Romero J."/>
            <person name="Ruiz-Herrera J."/>
            <person name="Shen Y.-Q."/>
            <person name="Zeng Q."/>
            <person name="Galagan J."/>
            <person name="Birren B.W."/>
            <person name="Cuomo C.A."/>
            <person name="Wickes B.L."/>
        </authorList>
    </citation>
    <scope>NUCLEOTIDE SEQUENCE [LARGE SCALE GENOMIC DNA]</scope>
    <source>
        <strain evidence="2">RA 99-880 / ATCC MYA-4621 / FGSC 9543 / NRRL 43880</strain>
    </source>
</reference>
<name>I1CFS6_RHIO9</name>
<dbReference type="EMBL" id="CH476741">
    <property type="protein sequence ID" value="EIE87306.1"/>
    <property type="molecule type" value="Genomic_DNA"/>
</dbReference>
<gene>
    <name evidence="1" type="ORF">RO3G_12017</name>
</gene>
<proteinExistence type="predicted"/>
<evidence type="ECO:0000313" key="2">
    <source>
        <dbReference type="Proteomes" id="UP000009138"/>
    </source>
</evidence>
<dbReference type="VEuPathDB" id="FungiDB:RO3G_12017"/>
<keyword evidence="2" id="KW-1185">Reference proteome</keyword>
<accession>I1CFS6</accession>
<dbReference type="InParanoid" id="I1CFS6"/>
<dbReference type="AlphaFoldDB" id="I1CFS6"/>
<sequence>MLKDEVITIGWTIFRYRINQWTWSDLPMCQPDAYALVESKDSTQQCCQGDYLKIQGFFIAVLAQRWEMRQ</sequence>
<dbReference type="GeneID" id="93618982"/>
<dbReference type="RefSeq" id="XP_067522702.1">
    <property type="nucleotide sequence ID" value="XM_067666601.1"/>
</dbReference>
<organism evidence="1 2">
    <name type="scientific">Rhizopus delemar (strain RA 99-880 / ATCC MYA-4621 / FGSC 9543 / NRRL 43880)</name>
    <name type="common">Mucormycosis agent</name>
    <name type="synonym">Rhizopus arrhizus var. delemar</name>
    <dbReference type="NCBI Taxonomy" id="246409"/>
    <lineage>
        <taxon>Eukaryota</taxon>
        <taxon>Fungi</taxon>
        <taxon>Fungi incertae sedis</taxon>
        <taxon>Mucoromycota</taxon>
        <taxon>Mucoromycotina</taxon>
        <taxon>Mucoromycetes</taxon>
        <taxon>Mucorales</taxon>
        <taxon>Mucorineae</taxon>
        <taxon>Rhizopodaceae</taxon>
        <taxon>Rhizopus</taxon>
    </lineage>
</organism>
<protein>
    <submittedName>
        <fullName evidence="1">Uncharacterized protein</fullName>
    </submittedName>
</protein>